<dbReference type="Pfam" id="PF22790">
    <property type="entry name" value="YkoP"/>
    <property type="match status" value="1"/>
</dbReference>
<proteinExistence type="predicted"/>
<evidence type="ECO:0000259" key="1">
    <source>
        <dbReference type="Pfam" id="PF22790"/>
    </source>
</evidence>
<dbReference type="OrthoDB" id="1951946at2"/>
<dbReference type="AlphaFoldDB" id="A0A443IY90"/>
<name>A0A443IY90_9BACI</name>
<reference evidence="2" key="1">
    <citation type="submission" date="2018-12" db="EMBL/GenBank/DDBJ databases">
        <authorList>
            <person name="Sun L."/>
            <person name="Chen Z."/>
        </authorList>
    </citation>
    <scope>NUCLEOTIDE SEQUENCE [LARGE SCALE GENOMIC DNA]</scope>
    <source>
        <strain evidence="2">DSM 16012</strain>
    </source>
</reference>
<keyword evidence="3" id="KW-1185">Reference proteome</keyword>
<sequence>MKGIRQFCIAGWNIIDPIYFHFTRLHHIKKRCGKKTIMRVRLTRYKGRDIILSDGTLICKNEVLVKVHLHNVKLLSELMQYKNDLRRGKIIYSKVKDALPAVVDYIQLCNEFKEIKGIIGITTLYRGCKKLGFEPHPIKSLLYKKFKQTALMPIYLLSSNSRRGKSFPEPMYLIMSKAILLQKYGSIYSRAPHKST</sequence>
<dbReference type="RefSeq" id="WP_120071013.1">
    <property type="nucleotide sequence ID" value="NZ_CP126113.1"/>
</dbReference>
<gene>
    <name evidence="2" type="ORF">D4N35_005080</name>
</gene>
<accession>A0A443IY90</accession>
<evidence type="ECO:0000313" key="3">
    <source>
        <dbReference type="Proteomes" id="UP000273811"/>
    </source>
</evidence>
<dbReference type="EMBL" id="QYTU02000007">
    <property type="protein sequence ID" value="RWR13148.1"/>
    <property type="molecule type" value="Genomic_DNA"/>
</dbReference>
<comment type="caution">
    <text evidence="2">The sequence shown here is derived from an EMBL/GenBank/DDBJ whole genome shotgun (WGS) entry which is preliminary data.</text>
</comment>
<feature type="domain" description="YkoP-like" evidence="1">
    <location>
        <begin position="6"/>
        <end position="184"/>
    </location>
</feature>
<dbReference type="Proteomes" id="UP000273811">
    <property type="component" value="Unassembled WGS sequence"/>
</dbReference>
<protein>
    <recommendedName>
        <fullName evidence="1">YkoP-like domain-containing protein</fullName>
    </recommendedName>
</protein>
<evidence type="ECO:0000313" key="2">
    <source>
        <dbReference type="EMBL" id="RWR13148.1"/>
    </source>
</evidence>
<dbReference type="InterPro" id="IPR054467">
    <property type="entry name" value="YkoP-like_dom"/>
</dbReference>
<organism evidence="2 3">
    <name type="scientific">Siminovitchia fortis</name>
    <dbReference type="NCBI Taxonomy" id="254758"/>
    <lineage>
        <taxon>Bacteria</taxon>
        <taxon>Bacillati</taxon>
        <taxon>Bacillota</taxon>
        <taxon>Bacilli</taxon>
        <taxon>Bacillales</taxon>
        <taxon>Bacillaceae</taxon>
        <taxon>Siminovitchia</taxon>
    </lineage>
</organism>